<dbReference type="PANTHER" id="PTHR11662">
    <property type="entry name" value="SOLUTE CARRIER FAMILY 17"/>
    <property type="match status" value="1"/>
</dbReference>
<comment type="caution">
    <text evidence="29">The sequence shown here is derived from an EMBL/GenBank/DDBJ whole genome shotgun (WGS) entry which is preliminary data.</text>
</comment>
<evidence type="ECO:0000256" key="26">
    <source>
        <dbReference type="SAM" id="MobiDB-lite"/>
    </source>
</evidence>
<dbReference type="InterPro" id="IPR036259">
    <property type="entry name" value="MFS_trans_sf"/>
</dbReference>
<evidence type="ECO:0000256" key="21">
    <source>
        <dbReference type="ARBA" id="ARBA00056891"/>
    </source>
</evidence>
<evidence type="ECO:0000256" key="4">
    <source>
        <dbReference type="ARBA" id="ARBA00004656"/>
    </source>
</evidence>
<evidence type="ECO:0000256" key="13">
    <source>
        <dbReference type="ARBA" id="ARBA00023228"/>
    </source>
</evidence>
<evidence type="ECO:0000256" key="14">
    <source>
        <dbReference type="ARBA" id="ARBA00023329"/>
    </source>
</evidence>
<keyword evidence="7 27" id="KW-0812">Transmembrane</keyword>
<evidence type="ECO:0000256" key="18">
    <source>
        <dbReference type="ARBA" id="ARBA00051403"/>
    </source>
</evidence>
<dbReference type="AlphaFoldDB" id="A0AAW1CFA3"/>
<feature type="transmembrane region" description="Helical" evidence="27">
    <location>
        <begin position="186"/>
        <end position="212"/>
    </location>
</feature>
<keyword evidence="9 27" id="KW-1133">Transmembrane helix</keyword>
<feature type="transmembrane region" description="Helical" evidence="27">
    <location>
        <begin position="129"/>
        <end position="148"/>
    </location>
</feature>
<dbReference type="GO" id="GO:0015293">
    <property type="term" value="F:symporter activity"/>
    <property type="evidence" value="ECO:0007669"/>
    <property type="project" value="UniProtKB-KW"/>
</dbReference>
<evidence type="ECO:0000259" key="28">
    <source>
        <dbReference type="PROSITE" id="PS50850"/>
    </source>
</evidence>
<feature type="transmembrane region" description="Helical" evidence="27">
    <location>
        <begin position="20"/>
        <end position="43"/>
    </location>
</feature>
<comment type="subcellular location">
    <subcellularLocation>
        <location evidence="2">Basolateral cell membrane</location>
        <topology evidence="2">Multi-pass membrane protein</topology>
    </subcellularLocation>
    <subcellularLocation>
        <location evidence="3">Cytoplasmic vesicle</location>
        <location evidence="3">Secretory vesicle membrane</location>
        <topology evidence="3">Multi-pass membrane protein</topology>
    </subcellularLocation>
    <subcellularLocation>
        <location evidence="1">Cytoplasmic vesicle</location>
        <location evidence="1">Secretory vesicle</location>
        <location evidence="1">Synaptic vesicle membrane</location>
    </subcellularLocation>
    <subcellularLocation>
        <location evidence="4">Lysosome membrane</location>
    </subcellularLocation>
</comment>
<keyword evidence="12" id="KW-0325">Glycoprotein</keyword>
<evidence type="ECO:0000256" key="16">
    <source>
        <dbReference type="ARBA" id="ARBA00050554"/>
    </source>
</evidence>
<evidence type="ECO:0000313" key="30">
    <source>
        <dbReference type="Proteomes" id="UP001461498"/>
    </source>
</evidence>
<evidence type="ECO:0000256" key="10">
    <source>
        <dbReference type="ARBA" id="ARBA00023018"/>
    </source>
</evidence>
<evidence type="ECO:0000256" key="20">
    <source>
        <dbReference type="ARBA" id="ARBA00051612"/>
    </source>
</evidence>
<gene>
    <name evidence="29" type="ORF">O3M35_012915</name>
</gene>
<evidence type="ECO:0000256" key="12">
    <source>
        <dbReference type="ARBA" id="ARBA00023180"/>
    </source>
</evidence>
<dbReference type="FunFam" id="1.20.1250.20:FF:000067">
    <property type="entry name" value="sialin isoform X2"/>
    <property type="match status" value="1"/>
</dbReference>
<dbReference type="GO" id="GO:0030672">
    <property type="term" value="C:synaptic vesicle membrane"/>
    <property type="evidence" value="ECO:0007669"/>
    <property type="project" value="UniProtKB-SubCell"/>
</dbReference>
<comment type="catalytic activity">
    <reaction evidence="18">
        <text>N-acetyl-L-aspartyl-L-glutamate(out) = N-acetyl-L-aspartyl-L-glutamate(in)</text>
        <dbReference type="Rhea" id="RHEA:72599"/>
        <dbReference type="ChEBI" id="CHEBI:76931"/>
    </reaction>
    <physiologicalReaction direction="left-to-right" evidence="18">
        <dbReference type="Rhea" id="RHEA:72600"/>
    </physiologicalReaction>
</comment>
<comment type="catalytic activity">
    <reaction evidence="16">
        <text>L-aspartate(out) = L-aspartate(in)</text>
        <dbReference type="Rhea" id="RHEA:66332"/>
        <dbReference type="ChEBI" id="CHEBI:29991"/>
    </reaction>
    <physiologicalReaction direction="left-to-right" evidence="16">
        <dbReference type="Rhea" id="RHEA:66333"/>
    </physiologicalReaction>
</comment>
<dbReference type="PROSITE" id="PS00217">
    <property type="entry name" value="SUGAR_TRANSPORT_2"/>
    <property type="match status" value="1"/>
</dbReference>
<dbReference type="InterPro" id="IPR020846">
    <property type="entry name" value="MFS_dom"/>
</dbReference>
<organism evidence="29 30">
    <name type="scientific">Rhynocoris fuscipes</name>
    <dbReference type="NCBI Taxonomy" id="488301"/>
    <lineage>
        <taxon>Eukaryota</taxon>
        <taxon>Metazoa</taxon>
        <taxon>Ecdysozoa</taxon>
        <taxon>Arthropoda</taxon>
        <taxon>Hexapoda</taxon>
        <taxon>Insecta</taxon>
        <taxon>Pterygota</taxon>
        <taxon>Neoptera</taxon>
        <taxon>Paraneoptera</taxon>
        <taxon>Hemiptera</taxon>
        <taxon>Heteroptera</taxon>
        <taxon>Panheteroptera</taxon>
        <taxon>Cimicomorpha</taxon>
        <taxon>Reduviidae</taxon>
        <taxon>Harpactorinae</taxon>
        <taxon>Harpactorini</taxon>
        <taxon>Rhynocoris</taxon>
    </lineage>
</organism>
<feature type="domain" description="Major facilitator superfamily (MFS) profile" evidence="28">
    <location>
        <begin position="17"/>
        <end position="472"/>
    </location>
</feature>
<evidence type="ECO:0000256" key="2">
    <source>
        <dbReference type="ARBA" id="ARBA00004554"/>
    </source>
</evidence>
<dbReference type="Proteomes" id="UP001461498">
    <property type="component" value="Unassembled WGS sequence"/>
</dbReference>
<feature type="region of interest" description="Disordered" evidence="26">
    <location>
        <begin position="477"/>
        <end position="498"/>
    </location>
</feature>
<dbReference type="EMBL" id="JAPXFL010000044">
    <property type="protein sequence ID" value="KAK9496856.1"/>
    <property type="molecule type" value="Genomic_DNA"/>
</dbReference>
<evidence type="ECO:0000256" key="17">
    <source>
        <dbReference type="ARBA" id="ARBA00050625"/>
    </source>
</evidence>
<dbReference type="InterPro" id="IPR050382">
    <property type="entry name" value="MFS_Na/Anion_cotransporter"/>
</dbReference>
<keyword evidence="11 27" id="KW-0472">Membrane</keyword>
<keyword evidence="10" id="KW-0770">Synapse</keyword>
<dbReference type="GO" id="GO:0006820">
    <property type="term" value="P:monoatomic anion transport"/>
    <property type="evidence" value="ECO:0007669"/>
    <property type="project" value="TreeGrafter"/>
</dbReference>
<dbReference type="GO" id="GO:0046942">
    <property type="term" value="P:carboxylic acid transport"/>
    <property type="evidence" value="ECO:0007669"/>
    <property type="project" value="UniProtKB-ARBA"/>
</dbReference>
<keyword evidence="5" id="KW-0813">Transport</keyword>
<dbReference type="PROSITE" id="PS50850">
    <property type="entry name" value="MFS"/>
    <property type="match status" value="1"/>
</dbReference>
<comment type="catalytic activity">
    <reaction evidence="15">
        <text>2 nitrate(out) + H(+)(out) = 2 nitrate(in) + H(+)(in)</text>
        <dbReference type="Rhea" id="RHEA:71539"/>
        <dbReference type="ChEBI" id="CHEBI:15378"/>
        <dbReference type="ChEBI" id="CHEBI:17632"/>
    </reaction>
    <physiologicalReaction direction="left-to-right" evidence="15">
        <dbReference type="Rhea" id="RHEA:71540"/>
    </physiologicalReaction>
</comment>
<evidence type="ECO:0000256" key="8">
    <source>
        <dbReference type="ARBA" id="ARBA00022847"/>
    </source>
</evidence>
<sequence length="518" mass="56695">MTYESLSERVAKLCPPQRYILGIMGFLGVANAYIMRACLNIAITQMVKTPTVDNFTSNDPNSCPYEDSTKLNSAANSSSSIGKTTQGDFEWDEQTQGVILAAFYYGYIFTHIPGGLLAQRFGGKHTMGFGILSTAIFTLLTPTVAEWGAIPVSILRFLMGLGEGTTFPALSTLLSQWAPPLERSKLASLVFAGVQIGTVIASALSGLILEYFSWPSVFYVFGIVGVIWFVIWCLTCYNDPASHPYITDEERMYLATTIGATARDKELVGTPWKDILTSKAVWALTIAEIGHDFGLFMMVTDLPKYMSDVMHFKISENGLLSALPYLVMWIVSISLGYFADWLLAKRIMGITKLRVSLATLGAVGPAIGVILASYAGCNKAAVATLFTVGMGLMGFVYASLRVNSLDLSPNYSGTIMAIVNGLGSISGMVAPVLVGGLTPNRTLEEWRLVFWVMAVVLVTSNFFFVFWGSGEIQSWNEPPKNTNIQEEKNNKTNTNGTQPIKEVYRNYTNEIDMNTLSK</sequence>
<feature type="transmembrane region" description="Helical" evidence="27">
    <location>
        <begin position="319"/>
        <end position="343"/>
    </location>
</feature>
<dbReference type="Gene3D" id="1.20.1250.20">
    <property type="entry name" value="MFS general substrate transporter like domains"/>
    <property type="match status" value="2"/>
</dbReference>
<evidence type="ECO:0000256" key="27">
    <source>
        <dbReference type="SAM" id="Phobius"/>
    </source>
</evidence>
<keyword evidence="30" id="KW-1185">Reference proteome</keyword>
<reference evidence="29 30" key="1">
    <citation type="submission" date="2022-12" db="EMBL/GenBank/DDBJ databases">
        <title>Chromosome-level genome assembly of true bugs.</title>
        <authorList>
            <person name="Ma L."/>
            <person name="Li H."/>
        </authorList>
    </citation>
    <scope>NUCLEOTIDE SEQUENCE [LARGE SCALE GENOMIC DNA]</scope>
    <source>
        <strain evidence="29">Lab_2022b</strain>
    </source>
</reference>
<feature type="transmembrane region" description="Helical" evidence="27">
    <location>
        <begin position="98"/>
        <end position="117"/>
    </location>
</feature>
<feature type="transmembrane region" description="Helical" evidence="27">
    <location>
        <begin position="355"/>
        <end position="374"/>
    </location>
</feature>
<evidence type="ECO:0000256" key="7">
    <source>
        <dbReference type="ARBA" id="ARBA00022692"/>
    </source>
</evidence>
<feature type="transmembrane region" description="Helical" evidence="27">
    <location>
        <begin position="412"/>
        <end position="436"/>
    </location>
</feature>
<evidence type="ECO:0000313" key="29">
    <source>
        <dbReference type="EMBL" id="KAK9496856.1"/>
    </source>
</evidence>
<comment type="catalytic activity">
    <reaction evidence="19">
        <text>L-glutamate(out) = L-glutamate(in)</text>
        <dbReference type="Rhea" id="RHEA:66336"/>
        <dbReference type="ChEBI" id="CHEBI:29985"/>
    </reaction>
    <physiologicalReaction direction="left-to-right" evidence="19">
        <dbReference type="Rhea" id="RHEA:66337"/>
    </physiologicalReaction>
</comment>
<evidence type="ECO:0000256" key="24">
    <source>
        <dbReference type="ARBA" id="ARBA00081195"/>
    </source>
</evidence>
<keyword evidence="13" id="KW-0458">Lysosome</keyword>
<keyword evidence="14" id="KW-0968">Cytoplasmic vesicle</keyword>
<feature type="transmembrane region" description="Helical" evidence="27">
    <location>
        <begin position="218"/>
        <end position="237"/>
    </location>
</feature>
<evidence type="ECO:0000256" key="11">
    <source>
        <dbReference type="ARBA" id="ARBA00023136"/>
    </source>
</evidence>
<dbReference type="GO" id="GO:0016323">
    <property type="term" value="C:basolateral plasma membrane"/>
    <property type="evidence" value="ECO:0007669"/>
    <property type="project" value="UniProtKB-SubCell"/>
</dbReference>
<evidence type="ECO:0000256" key="9">
    <source>
        <dbReference type="ARBA" id="ARBA00022989"/>
    </source>
</evidence>
<keyword evidence="6" id="KW-1003">Cell membrane</keyword>
<name>A0AAW1CFA3_9HEMI</name>
<evidence type="ECO:0000256" key="19">
    <source>
        <dbReference type="ARBA" id="ARBA00051447"/>
    </source>
</evidence>
<feature type="transmembrane region" description="Helical" evidence="27">
    <location>
        <begin position="448"/>
        <end position="467"/>
    </location>
</feature>
<protein>
    <recommendedName>
        <fullName evidence="22">Sialin</fullName>
    </recommendedName>
    <alternativeName>
        <fullName evidence="25">H(+)/nitrate cotransporter</fullName>
    </alternativeName>
    <alternativeName>
        <fullName evidence="23">H(+)/sialic acid cotransporter</fullName>
    </alternativeName>
    <alternativeName>
        <fullName evidence="24">Vesicular excitatory amino acid transporter</fullName>
    </alternativeName>
</protein>
<comment type="function">
    <text evidence="21">Receptor for CM101, a polysaccharide produced by group B Streptococcus with antipathoangiogenic properties.</text>
</comment>
<proteinExistence type="predicted"/>
<comment type="catalytic activity">
    <reaction evidence="20">
        <text>D-glucuronate(out) + H(+)(out) = D-glucuronate(in) + H(+)(in)</text>
        <dbReference type="Rhea" id="RHEA:72591"/>
        <dbReference type="ChEBI" id="CHEBI:15378"/>
        <dbReference type="ChEBI" id="CHEBI:58720"/>
    </reaction>
    <physiologicalReaction direction="left-to-right" evidence="20">
        <dbReference type="Rhea" id="RHEA:72592"/>
    </physiologicalReaction>
</comment>
<keyword evidence="8" id="KW-0769">Symport</keyword>
<evidence type="ECO:0000256" key="25">
    <source>
        <dbReference type="ARBA" id="ARBA00081925"/>
    </source>
</evidence>
<dbReference type="InterPro" id="IPR005829">
    <property type="entry name" value="Sugar_transporter_CS"/>
</dbReference>
<evidence type="ECO:0000256" key="15">
    <source>
        <dbReference type="ARBA" id="ARBA00050101"/>
    </source>
</evidence>
<dbReference type="GO" id="GO:0005765">
    <property type="term" value="C:lysosomal membrane"/>
    <property type="evidence" value="ECO:0007669"/>
    <property type="project" value="UniProtKB-SubCell"/>
</dbReference>
<dbReference type="Pfam" id="PF07690">
    <property type="entry name" value="MFS_1"/>
    <property type="match status" value="1"/>
</dbReference>
<evidence type="ECO:0000256" key="23">
    <source>
        <dbReference type="ARBA" id="ARBA00080244"/>
    </source>
</evidence>
<dbReference type="InterPro" id="IPR011701">
    <property type="entry name" value="MFS"/>
</dbReference>
<feature type="transmembrane region" description="Helical" evidence="27">
    <location>
        <begin position="280"/>
        <end position="299"/>
    </location>
</feature>
<evidence type="ECO:0000256" key="5">
    <source>
        <dbReference type="ARBA" id="ARBA00022448"/>
    </source>
</evidence>
<evidence type="ECO:0000256" key="6">
    <source>
        <dbReference type="ARBA" id="ARBA00022475"/>
    </source>
</evidence>
<dbReference type="SUPFAM" id="SSF103473">
    <property type="entry name" value="MFS general substrate transporter"/>
    <property type="match status" value="1"/>
</dbReference>
<dbReference type="PANTHER" id="PTHR11662:SF415">
    <property type="entry name" value="AT30085P-RELATED"/>
    <property type="match status" value="1"/>
</dbReference>
<dbReference type="CDD" id="cd17318">
    <property type="entry name" value="MFS_SLC17"/>
    <property type="match status" value="1"/>
</dbReference>
<accession>A0AAW1CFA3</accession>
<feature type="transmembrane region" description="Helical" evidence="27">
    <location>
        <begin position="380"/>
        <end position="400"/>
    </location>
</feature>
<comment type="catalytic activity">
    <reaction evidence="17">
        <text>N-acetylneuraminate(in) + H(+)(in) = N-acetylneuraminate(out) + H(+)(out)</text>
        <dbReference type="Rhea" id="RHEA:28987"/>
        <dbReference type="ChEBI" id="CHEBI:15378"/>
        <dbReference type="ChEBI" id="CHEBI:35418"/>
    </reaction>
    <physiologicalReaction direction="right-to-left" evidence="17">
        <dbReference type="Rhea" id="RHEA:28989"/>
    </physiologicalReaction>
</comment>
<dbReference type="FunFam" id="1.20.1250.20:FF:000003">
    <property type="entry name" value="Solute carrier family 17 member 3"/>
    <property type="match status" value="1"/>
</dbReference>
<evidence type="ECO:0000256" key="3">
    <source>
        <dbReference type="ARBA" id="ARBA00004638"/>
    </source>
</evidence>
<evidence type="ECO:0000256" key="1">
    <source>
        <dbReference type="ARBA" id="ARBA00004432"/>
    </source>
</evidence>
<evidence type="ECO:0000256" key="22">
    <source>
        <dbReference type="ARBA" id="ARBA00069713"/>
    </source>
</evidence>